<name>A0A9P9BXL6_9PEZI</name>
<feature type="region of interest" description="Disordered" evidence="1">
    <location>
        <begin position="64"/>
        <end position="131"/>
    </location>
</feature>
<accession>A0A9P9BXL6</accession>
<dbReference type="EMBL" id="JAGTJQ010000002">
    <property type="protein sequence ID" value="KAH7037168.1"/>
    <property type="molecule type" value="Genomic_DNA"/>
</dbReference>
<dbReference type="GO" id="GO:0009249">
    <property type="term" value="P:protein lipoylation"/>
    <property type="evidence" value="ECO:0007669"/>
    <property type="project" value="TreeGrafter"/>
</dbReference>
<dbReference type="Gene3D" id="3.30.930.10">
    <property type="entry name" value="Bira Bifunctional Protein, Domain 2"/>
    <property type="match status" value="1"/>
</dbReference>
<dbReference type="RefSeq" id="XP_046016289.1">
    <property type="nucleotide sequence ID" value="XM_046163112.1"/>
</dbReference>
<reference evidence="3" key="1">
    <citation type="journal article" date="2021" name="Nat. Commun.">
        <title>Genetic determinants of endophytism in the Arabidopsis root mycobiome.</title>
        <authorList>
            <person name="Mesny F."/>
            <person name="Miyauchi S."/>
            <person name="Thiergart T."/>
            <person name="Pickel B."/>
            <person name="Atanasova L."/>
            <person name="Karlsson M."/>
            <person name="Huettel B."/>
            <person name="Barry K.W."/>
            <person name="Haridas S."/>
            <person name="Chen C."/>
            <person name="Bauer D."/>
            <person name="Andreopoulos W."/>
            <person name="Pangilinan J."/>
            <person name="LaButti K."/>
            <person name="Riley R."/>
            <person name="Lipzen A."/>
            <person name="Clum A."/>
            <person name="Drula E."/>
            <person name="Henrissat B."/>
            <person name="Kohler A."/>
            <person name="Grigoriev I.V."/>
            <person name="Martin F.M."/>
            <person name="Hacquard S."/>
        </authorList>
    </citation>
    <scope>NUCLEOTIDE SEQUENCE</scope>
    <source>
        <strain evidence="3">MPI-CAGE-CH-0230</strain>
    </source>
</reference>
<protein>
    <recommendedName>
        <fullName evidence="2">BPL/LPL catalytic domain-containing protein</fullName>
    </recommendedName>
</protein>
<feature type="compositionally biased region" description="Low complexity" evidence="1">
    <location>
        <begin position="9"/>
        <end position="26"/>
    </location>
</feature>
<dbReference type="Pfam" id="PF21948">
    <property type="entry name" value="LplA-B_cat"/>
    <property type="match status" value="1"/>
</dbReference>
<comment type="caution">
    <text evidence="3">The sequence shown here is derived from an EMBL/GenBank/DDBJ whole genome shotgun (WGS) entry which is preliminary data.</text>
</comment>
<dbReference type="InterPro" id="IPR045864">
    <property type="entry name" value="aa-tRNA-synth_II/BPL/LPL"/>
</dbReference>
<dbReference type="OrthoDB" id="19908at2759"/>
<proteinExistence type="predicted"/>
<feature type="compositionally biased region" description="Polar residues" evidence="1">
    <location>
        <begin position="69"/>
        <end position="94"/>
    </location>
</feature>
<evidence type="ECO:0000256" key="1">
    <source>
        <dbReference type="SAM" id="MobiDB-lite"/>
    </source>
</evidence>
<evidence type="ECO:0000259" key="2">
    <source>
        <dbReference type="PROSITE" id="PS51733"/>
    </source>
</evidence>
<feature type="compositionally biased region" description="Pro residues" evidence="1">
    <location>
        <begin position="98"/>
        <end position="108"/>
    </location>
</feature>
<organism evidence="3 4">
    <name type="scientific">Microdochium trichocladiopsis</name>
    <dbReference type="NCBI Taxonomy" id="1682393"/>
    <lineage>
        <taxon>Eukaryota</taxon>
        <taxon>Fungi</taxon>
        <taxon>Dikarya</taxon>
        <taxon>Ascomycota</taxon>
        <taxon>Pezizomycotina</taxon>
        <taxon>Sordariomycetes</taxon>
        <taxon>Xylariomycetidae</taxon>
        <taxon>Xylariales</taxon>
        <taxon>Microdochiaceae</taxon>
        <taxon>Microdochium</taxon>
    </lineage>
</organism>
<dbReference type="SUPFAM" id="SSF55681">
    <property type="entry name" value="Class II aaRS and biotin synthetases"/>
    <property type="match status" value="1"/>
</dbReference>
<dbReference type="Proteomes" id="UP000756346">
    <property type="component" value="Unassembled WGS sequence"/>
</dbReference>
<evidence type="ECO:0000313" key="4">
    <source>
        <dbReference type="Proteomes" id="UP000756346"/>
    </source>
</evidence>
<feature type="region of interest" description="Disordered" evidence="1">
    <location>
        <begin position="1"/>
        <end position="30"/>
    </location>
</feature>
<dbReference type="InterPro" id="IPR004143">
    <property type="entry name" value="BPL_LPL_catalytic"/>
</dbReference>
<sequence>MAAGGACRLASKAAASPLPSSSSPSANTRLRHLRIASSAAKHEYPAYADVERLQSRLQRELLSWKAAASSATQPLHKSIQPGNSNNNSTASTEGRTPPVTPPPSPPLPTLISFTPKPTYTLGRRQTAPLSAAERARLEAPLAVSATSSSTKETATSTMFSPAVISAPRGGLATYHGPGQVVFWPVLDLHSPLHRHFTVRDYACLLEKTTIAALARFAGVRGFTTENPGVWVRHRGEAVAPATAGANGGEDGTGQGDERKISALGVHLRRHVTGLGVAVNFGMPVSGPEETNPWARIVACGLGDKRVTSIAAESEGRLVGLPGLGGGEDNNGDGSGAGHDAVADALADVWAEEFAARLGLAAPEAAADSGIESAVTRVLVAEVDVDVD</sequence>
<dbReference type="PANTHER" id="PTHR10993:SF7">
    <property type="entry name" value="LIPOYLTRANSFERASE 2, MITOCHONDRIAL-RELATED"/>
    <property type="match status" value="1"/>
</dbReference>
<feature type="domain" description="BPL/LPL catalytic" evidence="2">
    <location>
        <begin position="104"/>
        <end position="357"/>
    </location>
</feature>
<dbReference type="GeneID" id="70192658"/>
<dbReference type="PANTHER" id="PTHR10993">
    <property type="entry name" value="OCTANOYLTRANSFERASE"/>
    <property type="match status" value="1"/>
</dbReference>
<dbReference type="GO" id="GO:0033819">
    <property type="term" value="F:lipoyl(octanoyl) transferase activity"/>
    <property type="evidence" value="ECO:0007669"/>
    <property type="project" value="TreeGrafter"/>
</dbReference>
<dbReference type="PROSITE" id="PS51733">
    <property type="entry name" value="BPL_LPL_CATALYTIC"/>
    <property type="match status" value="1"/>
</dbReference>
<gene>
    <name evidence="3" type="ORF">B0I36DRAFT_62537</name>
</gene>
<keyword evidence="4" id="KW-1185">Reference proteome</keyword>
<evidence type="ECO:0000313" key="3">
    <source>
        <dbReference type="EMBL" id="KAH7037168.1"/>
    </source>
</evidence>
<dbReference type="AlphaFoldDB" id="A0A9P9BXL6"/>